<gene>
    <name evidence="4" type="ORF">Tci_039287</name>
</gene>
<dbReference type="Pfam" id="PF25597">
    <property type="entry name" value="SH3_retrovirus"/>
    <property type="match status" value="1"/>
</dbReference>
<comment type="caution">
    <text evidence="4">The sequence shown here is derived from an EMBL/GenBank/DDBJ whole genome shotgun (WGS) entry which is preliminary data.</text>
</comment>
<dbReference type="EMBL" id="BKCJ010005540">
    <property type="protein sequence ID" value="GEU67309.1"/>
    <property type="molecule type" value="Genomic_DNA"/>
</dbReference>
<reference evidence="4" key="1">
    <citation type="journal article" date="2019" name="Sci. Rep.">
        <title>Draft genome of Tanacetum cinerariifolium, the natural source of mosquito coil.</title>
        <authorList>
            <person name="Yamashiro T."/>
            <person name="Shiraishi A."/>
            <person name="Satake H."/>
            <person name="Nakayama K."/>
        </authorList>
    </citation>
    <scope>NUCLEOTIDE SEQUENCE</scope>
</reference>
<dbReference type="AlphaFoldDB" id="A0A6L2M1J3"/>
<evidence type="ECO:0000256" key="1">
    <source>
        <dbReference type="SAM" id="Coils"/>
    </source>
</evidence>
<evidence type="ECO:0000259" key="3">
    <source>
        <dbReference type="Pfam" id="PF25597"/>
    </source>
</evidence>
<protein>
    <recommendedName>
        <fullName evidence="3">Retroviral polymerase SH3-like domain-containing protein</fullName>
    </recommendedName>
</protein>
<dbReference type="InterPro" id="IPR057670">
    <property type="entry name" value="SH3_retrovirus"/>
</dbReference>
<sequence length="1043" mass="117020">MSRTIPPIPPPLETNSGNTGSPNRVDTIPTTNDSINITTTTSVAQNIVDEIFLNFLIREEAVIKCKTAKAMWNDLILAHEGPFDTRDTKIATLRLKFNAFKAFDGEKVNGTFIRLKCLLNDLENNDVVIPPAEDDKYVSSKDEGTIKVKAFMEIAEEEPSVGKADARFDQLGKFDEKADDGFFLGYSQVEKAFRVFNIGRQEMEETYHVTFSEYDEAISQSSIEGDAINFNENCSFPDDELLKPRSKVTQGLRNIDYFPYSLAYEPLPSNNTTILENNITPTDLPIPQDAVSPKEPPEFTSADDYLALNDLDHPELADNLKPAEIQDIVISEPISNVQPSLITISPSAKGEPMAGITTRSRIRDSKAALSHKGIKFPNHVCKLDKALYELKQALRACALVKCPMLPSNNLGPDKPGVSVNETFFRGMIGSLMHLTDSGLIFNFPHVSVLVEAKYVAATGCCAQVLWIKSQLADYDVLYDKVSLHQRPHFKRHELHFLPTYLQLADIFIKLLAEPSFTRLVAELDTVTNTISLTLLNFDKPLSFDLDVFSTVIRLKPSENCVSVPPKETVKDHYVACHTAKAPTDLKSKKQRITPSSKPRTLKLVRQILLKKQVTNTEPAEEMVATANITQNQNVEEEMMGSGMSSLGDVTFKKIIDEYDQKINVDQVKPESPYDTESKIKVIKSFCVATISGSLSIDQDIIGNTALLKIDHRVQETLQTTMPDLISKPLNKEFNSLNTLEIQSKLDKDEIDIHELINLMKDMEDMALELAEEVKAGKAAKAVKEAKADVQGEPLPINTIFEPKNAKNDMADPQGEQSPNQAPSTIKPVSPESTALVVHTIEEPASKEKISEEEPPFKRLNFLISNPITSSPNPLSTILPQNIYLEQFTGSLFQKASSEYFLNPPKFESKRKGIKTEENLMKDLIPLMEEGRANELPISKISYKINRVTKDATMRIERNIQPLSLTVYENFRLNKLTFSKWIEVHTLTSSNKSKANDILLKNLKAKFEWIKTQDEKLGIPPRPELSTYRLFDVEKKRKRSLEII</sequence>
<feature type="compositionally biased region" description="Polar residues" evidence="2">
    <location>
        <begin position="814"/>
        <end position="823"/>
    </location>
</feature>
<feature type="region of interest" description="Disordered" evidence="2">
    <location>
        <begin position="1"/>
        <end position="32"/>
    </location>
</feature>
<organism evidence="4">
    <name type="scientific">Tanacetum cinerariifolium</name>
    <name type="common">Dalmatian daisy</name>
    <name type="synonym">Chrysanthemum cinerariifolium</name>
    <dbReference type="NCBI Taxonomy" id="118510"/>
    <lineage>
        <taxon>Eukaryota</taxon>
        <taxon>Viridiplantae</taxon>
        <taxon>Streptophyta</taxon>
        <taxon>Embryophyta</taxon>
        <taxon>Tracheophyta</taxon>
        <taxon>Spermatophyta</taxon>
        <taxon>Magnoliopsida</taxon>
        <taxon>eudicotyledons</taxon>
        <taxon>Gunneridae</taxon>
        <taxon>Pentapetalae</taxon>
        <taxon>asterids</taxon>
        <taxon>campanulids</taxon>
        <taxon>Asterales</taxon>
        <taxon>Asteraceae</taxon>
        <taxon>Asteroideae</taxon>
        <taxon>Anthemideae</taxon>
        <taxon>Anthemidinae</taxon>
        <taxon>Tanacetum</taxon>
    </lineage>
</organism>
<feature type="coiled-coil region" evidence="1">
    <location>
        <begin position="745"/>
        <end position="772"/>
    </location>
</feature>
<feature type="compositionally biased region" description="Polar residues" evidence="2">
    <location>
        <begin position="13"/>
        <end position="24"/>
    </location>
</feature>
<accession>A0A6L2M1J3</accession>
<name>A0A6L2M1J3_TANCI</name>
<keyword evidence="1" id="KW-0175">Coiled coil</keyword>
<feature type="domain" description="Retroviral polymerase SH3-like" evidence="3">
    <location>
        <begin position="170"/>
        <end position="215"/>
    </location>
</feature>
<evidence type="ECO:0000313" key="4">
    <source>
        <dbReference type="EMBL" id="GEU67309.1"/>
    </source>
</evidence>
<feature type="region of interest" description="Disordered" evidence="2">
    <location>
        <begin position="804"/>
        <end position="831"/>
    </location>
</feature>
<feature type="compositionally biased region" description="Pro residues" evidence="2">
    <location>
        <begin position="1"/>
        <end position="12"/>
    </location>
</feature>
<proteinExistence type="predicted"/>
<evidence type="ECO:0000256" key="2">
    <source>
        <dbReference type="SAM" id="MobiDB-lite"/>
    </source>
</evidence>